<keyword evidence="2" id="KW-1185">Reference proteome</keyword>
<dbReference type="EMBL" id="JALNTZ010000001">
    <property type="protein sequence ID" value="KAJ3666790.1"/>
    <property type="molecule type" value="Genomic_DNA"/>
</dbReference>
<reference evidence="1" key="1">
    <citation type="journal article" date="2023" name="G3 (Bethesda)">
        <title>Whole genome assemblies of Zophobas morio and Tenebrio molitor.</title>
        <authorList>
            <person name="Kaur S."/>
            <person name="Stinson S.A."/>
            <person name="diCenzo G.C."/>
        </authorList>
    </citation>
    <scope>NUCLEOTIDE SEQUENCE</scope>
    <source>
        <strain evidence="1">QUZm001</strain>
    </source>
</reference>
<evidence type="ECO:0000313" key="1">
    <source>
        <dbReference type="EMBL" id="KAJ3666790.1"/>
    </source>
</evidence>
<sequence length="88" mass="10461">MDTKGARTRRLHPEINPWVIRTHGEINYFITEGFSGYGCFGIYLKRISEQDIENCWYSQERDLNTRCSNAKDDLKISTRQRQISKQKF</sequence>
<protein>
    <submittedName>
        <fullName evidence="1">Uncharacterized protein</fullName>
    </submittedName>
</protein>
<evidence type="ECO:0000313" key="2">
    <source>
        <dbReference type="Proteomes" id="UP001168821"/>
    </source>
</evidence>
<proteinExistence type="predicted"/>
<dbReference type="Proteomes" id="UP001168821">
    <property type="component" value="Unassembled WGS sequence"/>
</dbReference>
<dbReference type="AlphaFoldDB" id="A0AA38J422"/>
<organism evidence="1 2">
    <name type="scientific">Zophobas morio</name>
    <dbReference type="NCBI Taxonomy" id="2755281"/>
    <lineage>
        <taxon>Eukaryota</taxon>
        <taxon>Metazoa</taxon>
        <taxon>Ecdysozoa</taxon>
        <taxon>Arthropoda</taxon>
        <taxon>Hexapoda</taxon>
        <taxon>Insecta</taxon>
        <taxon>Pterygota</taxon>
        <taxon>Neoptera</taxon>
        <taxon>Endopterygota</taxon>
        <taxon>Coleoptera</taxon>
        <taxon>Polyphaga</taxon>
        <taxon>Cucujiformia</taxon>
        <taxon>Tenebrionidae</taxon>
        <taxon>Zophobas</taxon>
    </lineage>
</organism>
<gene>
    <name evidence="1" type="ORF">Zmor_002221</name>
</gene>
<accession>A0AA38J422</accession>
<name>A0AA38J422_9CUCU</name>
<comment type="caution">
    <text evidence="1">The sequence shown here is derived from an EMBL/GenBank/DDBJ whole genome shotgun (WGS) entry which is preliminary data.</text>
</comment>